<dbReference type="SUPFAM" id="SSF55073">
    <property type="entry name" value="Nucleotide cyclase"/>
    <property type="match status" value="1"/>
</dbReference>
<dbReference type="SUPFAM" id="SSF141868">
    <property type="entry name" value="EAL domain-like"/>
    <property type="match status" value="1"/>
</dbReference>
<evidence type="ECO:0000313" key="5">
    <source>
        <dbReference type="Proteomes" id="UP000321805"/>
    </source>
</evidence>
<dbReference type="Pfam" id="PF08447">
    <property type="entry name" value="PAS_3"/>
    <property type="match status" value="1"/>
</dbReference>
<organism evidence="4 5">
    <name type="scientific">Baekduia soli</name>
    <dbReference type="NCBI Taxonomy" id="496014"/>
    <lineage>
        <taxon>Bacteria</taxon>
        <taxon>Bacillati</taxon>
        <taxon>Actinomycetota</taxon>
        <taxon>Thermoleophilia</taxon>
        <taxon>Solirubrobacterales</taxon>
        <taxon>Baekduiaceae</taxon>
        <taxon>Baekduia</taxon>
    </lineage>
</organism>
<dbReference type="Pfam" id="PF00990">
    <property type="entry name" value="GGDEF"/>
    <property type="match status" value="1"/>
</dbReference>
<proteinExistence type="predicted"/>
<dbReference type="PANTHER" id="PTHR44757:SF2">
    <property type="entry name" value="BIOFILM ARCHITECTURE MAINTENANCE PROTEIN MBAA"/>
    <property type="match status" value="1"/>
</dbReference>
<feature type="domain" description="PAS" evidence="1">
    <location>
        <begin position="4"/>
        <end position="74"/>
    </location>
</feature>
<protein>
    <submittedName>
        <fullName evidence="4">EAL domain-containing protein</fullName>
    </submittedName>
</protein>
<dbReference type="RefSeq" id="WP_146917170.1">
    <property type="nucleotide sequence ID" value="NZ_CP042430.1"/>
</dbReference>
<dbReference type="InterPro" id="IPR029787">
    <property type="entry name" value="Nucleotide_cyclase"/>
</dbReference>
<accession>A0A5B8U237</accession>
<dbReference type="PROSITE" id="PS50112">
    <property type="entry name" value="PAS"/>
    <property type="match status" value="1"/>
</dbReference>
<gene>
    <name evidence="4" type="ORF">FSW04_05695</name>
</gene>
<dbReference type="SUPFAM" id="SSF55785">
    <property type="entry name" value="PYP-like sensor domain (PAS domain)"/>
    <property type="match status" value="1"/>
</dbReference>
<dbReference type="SMART" id="SM00091">
    <property type="entry name" value="PAS"/>
    <property type="match status" value="1"/>
</dbReference>
<reference evidence="4 5" key="1">
    <citation type="journal article" date="2018" name="J. Microbiol.">
        <title>Baekduia soli gen. nov., sp. nov., a novel bacterium isolated from the soil of Baekdu Mountain and proposal of a novel family name, Baekduiaceae fam. nov.</title>
        <authorList>
            <person name="An D.S."/>
            <person name="Siddiqi M.Z."/>
            <person name="Kim K.H."/>
            <person name="Yu H.S."/>
            <person name="Im W.T."/>
        </authorList>
    </citation>
    <scope>NUCLEOTIDE SEQUENCE [LARGE SCALE GENOMIC DNA]</scope>
    <source>
        <strain evidence="4 5">BR7-21</strain>
    </source>
</reference>
<dbReference type="NCBIfam" id="TIGR00254">
    <property type="entry name" value="GGDEF"/>
    <property type="match status" value="1"/>
</dbReference>
<dbReference type="Gene3D" id="3.20.20.450">
    <property type="entry name" value="EAL domain"/>
    <property type="match status" value="1"/>
</dbReference>
<evidence type="ECO:0000259" key="2">
    <source>
        <dbReference type="PROSITE" id="PS50883"/>
    </source>
</evidence>
<dbReference type="InterPro" id="IPR001633">
    <property type="entry name" value="EAL_dom"/>
</dbReference>
<feature type="domain" description="GGDEF" evidence="3">
    <location>
        <begin position="152"/>
        <end position="287"/>
    </location>
</feature>
<dbReference type="SMART" id="SM00267">
    <property type="entry name" value="GGDEF"/>
    <property type="match status" value="1"/>
</dbReference>
<dbReference type="EMBL" id="CP042430">
    <property type="protein sequence ID" value="QEC47129.1"/>
    <property type="molecule type" value="Genomic_DNA"/>
</dbReference>
<keyword evidence="5" id="KW-1185">Reference proteome</keyword>
<dbReference type="NCBIfam" id="TIGR00229">
    <property type="entry name" value="sensory_box"/>
    <property type="match status" value="1"/>
</dbReference>
<dbReference type="SMART" id="SM00052">
    <property type="entry name" value="EAL"/>
    <property type="match status" value="1"/>
</dbReference>
<name>A0A5B8U237_9ACTN</name>
<dbReference type="Gene3D" id="3.30.70.270">
    <property type="match status" value="1"/>
</dbReference>
<dbReference type="Proteomes" id="UP000321805">
    <property type="component" value="Chromosome"/>
</dbReference>
<dbReference type="InterPro" id="IPR013655">
    <property type="entry name" value="PAS_fold_3"/>
</dbReference>
<dbReference type="InterPro" id="IPR043128">
    <property type="entry name" value="Rev_trsase/Diguanyl_cyclase"/>
</dbReference>
<dbReference type="AlphaFoldDB" id="A0A5B8U237"/>
<dbReference type="PROSITE" id="PS50883">
    <property type="entry name" value="EAL"/>
    <property type="match status" value="1"/>
</dbReference>
<dbReference type="InterPro" id="IPR035965">
    <property type="entry name" value="PAS-like_dom_sf"/>
</dbReference>
<dbReference type="CDD" id="cd01948">
    <property type="entry name" value="EAL"/>
    <property type="match status" value="1"/>
</dbReference>
<dbReference type="Pfam" id="PF00563">
    <property type="entry name" value="EAL"/>
    <property type="match status" value="1"/>
</dbReference>
<sequence>MGPTQGHVERFFERSPDLLATADRRGHFTCLNPEWEAVLGWSREELMAEPYLNLVHPEDLERTCQEIARATDSAPCVTRYENRLRARDGTWRWLLWGARWDGEGWTAVAKDITTRRELERQTLHDPLTGAANRALATDRLRAAIARLGRSAGAAVALLVDVDDLAAINDAHGHAAGDAVLRAVADRLVERLRAADTVGRFGGDRFLVVAEGLGDGGAHGIEAVIERVHGAFARPVPTRTGLVGITGSVGVAVAREPDVDPGDLIRDADVALRRAKRRGRGFAEVYDATLAAEVAARLQLAAQLRGALQRHELRVVFQPLVALADGAPIGCEALLRWDHPTQGELAPGAFLRIAEDDGLIVPIGAWVLEESCRQLAQWRADGHDLWVSVNVSARQLGHPDFIAVVERALRQTGVPPHAICLEVTETTVLRRPEVARQVLDALRRLGVRVALDDFGLGYSSLTHLKALPVDVVKVDRSFVADLCASTQDRAVVEAVLTLARRMGLTVIAEGVETAGQDELLREMGCPVVQGYLYGRPVPPGEVALPPAAAPPAQAIASSRP</sequence>
<dbReference type="Gene3D" id="3.30.450.20">
    <property type="entry name" value="PAS domain"/>
    <property type="match status" value="1"/>
</dbReference>
<evidence type="ECO:0000259" key="1">
    <source>
        <dbReference type="PROSITE" id="PS50112"/>
    </source>
</evidence>
<dbReference type="InterPro" id="IPR035919">
    <property type="entry name" value="EAL_sf"/>
</dbReference>
<dbReference type="InterPro" id="IPR000014">
    <property type="entry name" value="PAS"/>
</dbReference>
<dbReference type="InterPro" id="IPR052155">
    <property type="entry name" value="Biofilm_reg_signaling"/>
</dbReference>
<feature type="domain" description="EAL" evidence="2">
    <location>
        <begin position="296"/>
        <end position="549"/>
    </location>
</feature>
<dbReference type="CDD" id="cd00130">
    <property type="entry name" value="PAS"/>
    <property type="match status" value="1"/>
</dbReference>
<evidence type="ECO:0000259" key="3">
    <source>
        <dbReference type="PROSITE" id="PS50887"/>
    </source>
</evidence>
<dbReference type="PANTHER" id="PTHR44757">
    <property type="entry name" value="DIGUANYLATE CYCLASE DGCP"/>
    <property type="match status" value="1"/>
</dbReference>
<evidence type="ECO:0000313" key="4">
    <source>
        <dbReference type="EMBL" id="QEC47129.1"/>
    </source>
</evidence>
<dbReference type="InterPro" id="IPR000160">
    <property type="entry name" value="GGDEF_dom"/>
</dbReference>
<dbReference type="PROSITE" id="PS50887">
    <property type="entry name" value="GGDEF"/>
    <property type="match status" value="1"/>
</dbReference>
<dbReference type="CDD" id="cd01949">
    <property type="entry name" value="GGDEF"/>
    <property type="match status" value="1"/>
</dbReference>
<dbReference type="OrthoDB" id="23692at2"/>
<dbReference type="KEGG" id="bsol:FSW04_05695"/>